<feature type="transmembrane region" description="Helical" evidence="1">
    <location>
        <begin position="54"/>
        <end position="75"/>
    </location>
</feature>
<keyword evidence="1" id="KW-0472">Membrane</keyword>
<evidence type="ECO:0000313" key="2">
    <source>
        <dbReference type="EMBL" id="RJX43313.1"/>
    </source>
</evidence>
<evidence type="ECO:0000256" key="1">
    <source>
        <dbReference type="SAM" id="Phobius"/>
    </source>
</evidence>
<accession>A0A3A6PYJ1</accession>
<comment type="caution">
    <text evidence="2">The sequence shown here is derived from an EMBL/GenBank/DDBJ whole genome shotgun (WGS) entry which is preliminary data.</text>
</comment>
<proteinExistence type="predicted"/>
<evidence type="ECO:0000313" key="3">
    <source>
        <dbReference type="Proteomes" id="UP000276588"/>
    </source>
</evidence>
<sequence>MTTKQDAIEYLQDIREHYNNYHEHKEKSAWAGVALYVLFAGTLLPIQLRGPNEIAYDILYTSFILIVATLVFLYVRNQFDLKNEGRVYVAAAMQLTTEIMAMDDQEFEANDFFQLPETEDQEYDSD</sequence>
<organism evidence="2 3">
    <name type="scientific">Halonotius aquaticus</name>
    <dbReference type="NCBI Taxonomy" id="2216978"/>
    <lineage>
        <taxon>Archaea</taxon>
        <taxon>Methanobacteriati</taxon>
        <taxon>Methanobacteriota</taxon>
        <taxon>Stenosarchaea group</taxon>
        <taxon>Halobacteria</taxon>
        <taxon>Halobacteriales</taxon>
        <taxon>Haloferacaceae</taxon>
        <taxon>Halonotius</taxon>
    </lineage>
</organism>
<feature type="transmembrane region" description="Helical" evidence="1">
    <location>
        <begin position="29"/>
        <end position="48"/>
    </location>
</feature>
<keyword evidence="3" id="KW-1185">Reference proteome</keyword>
<protein>
    <submittedName>
        <fullName evidence="2">Uncharacterized protein</fullName>
    </submittedName>
</protein>
<dbReference type="EMBL" id="QKNY01000009">
    <property type="protein sequence ID" value="RJX43313.1"/>
    <property type="molecule type" value="Genomic_DNA"/>
</dbReference>
<dbReference type="RefSeq" id="WP_120102650.1">
    <property type="nucleotide sequence ID" value="NZ_QKNY01000009.1"/>
</dbReference>
<gene>
    <name evidence="2" type="ORF">DM826_06820</name>
</gene>
<dbReference type="AlphaFoldDB" id="A0A3A6PYJ1"/>
<name>A0A3A6PYJ1_9EURY</name>
<keyword evidence="1" id="KW-1133">Transmembrane helix</keyword>
<reference evidence="2 3" key="1">
    <citation type="submission" date="2018-06" db="EMBL/GenBank/DDBJ databases">
        <title>Halonotius sp. F13-13 a new haloarchaeeon isolated from a solar saltern from Isla Cristina, Huelva, Spain.</title>
        <authorList>
            <person name="Duran-Viseras A."/>
            <person name="Sanchez-Porro C."/>
            <person name="Ventosa A."/>
        </authorList>
    </citation>
    <scope>NUCLEOTIDE SEQUENCE [LARGE SCALE GENOMIC DNA]</scope>
    <source>
        <strain evidence="2 3">F13-13</strain>
    </source>
</reference>
<dbReference type="Proteomes" id="UP000276588">
    <property type="component" value="Unassembled WGS sequence"/>
</dbReference>
<keyword evidence="1" id="KW-0812">Transmembrane</keyword>